<feature type="transmembrane region" description="Helical" evidence="13">
    <location>
        <begin position="420"/>
        <end position="440"/>
    </location>
</feature>
<comment type="function">
    <text evidence="1">Multidrug efflux pump.</text>
</comment>
<evidence type="ECO:0000256" key="2">
    <source>
        <dbReference type="ARBA" id="ARBA00004651"/>
    </source>
</evidence>
<keyword evidence="8 13" id="KW-0812">Transmembrane</keyword>
<dbReference type="OrthoDB" id="9780160at2"/>
<evidence type="ECO:0000256" key="1">
    <source>
        <dbReference type="ARBA" id="ARBA00003408"/>
    </source>
</evidence>
<feature type="transmembrane region" description="Helical" evidence="13">
    <location>
        <begin position="316"/>
        <end position="339"/>
    </location>
</feature>
<feature type="transmembrane region" description="Helical" evidence="13">
    <location>
        <begin position="286"/>
        <end position="304"/>
    </location>
</feature>
<keyword evidence="15" id="KW-1185">Reference proteome</keyword>
<evidence type="ECO:0000256" key="3">
    <source>
        <dbReference type="ARBA" id="ARBA00010199"/>
    </source>
</evidence>
<evidence type="ECO:0000256" key="12">
    <source>
        <dbReference type="ARBA" id="ARBA00031636"/>
    </source>
</evidence>
<accession>A0A4V2WPN1</accession>
<name>A0A4V2WPN1_9BACL</name>
<keyword evidence="10" id="KW-0406">Ion transport</keyword>
<dbReference type="EMBL" id="SKFG01000002">
    <property type="protein sequence ID" value="TCZ80042.1"/>
    <property type="molecule type" value="Genomic_DNA"/>
</dbReference>
<feature type="transmembrane region" description="Helical" evidence="13">
    <location>
        <begin position="195"/>
        <end position="216"/>
    </location>
</feature>
<dbReference type="GO" id="GO:0005886">
    <property type="term" value="C:plasma membrane"/>
    <property type="evidence" value="ECO:0007669"/>
    <property type="project" value="UniProtKB-SubCell"/>
</dbReference>
<proteinExistence type="inferred from homology"/>
<comment type="caution">
    <text evidence="14">The sequence shown here is derived from an EMBL/GenBank/DDBJ whole genome shotgun (WGS) entry which is preliminary data.</text>
</comment>
<evidence type="ECO:0000256" key="7">
    <source>
        <dbReference type="ARBA" id="ARBA00022475"/>
    </source>
</evidence>
<dbReference type="PANTHER" id="PTHR43298:SF2">
    <property type="entry name" value="FMN_FAD EXPORTER YEEO-RELATED"/>
    <property type="match status" value="1"/>
</dbReference>
<dbReference type="InterPro" id="IPR002528">
    <property type="entry name" value="MATE_fam"/>
</dbReference>
<dbReference type="PIRSF" id="PIRSF006603">
    <property type="entry name" value="DinF"/>
    <property type="match status" value="1"/>
</dbReference>
<keyword evidence="9 13" id="KW-1133">Transmembrane helix</keyword>
<evidence type="ECO:0000256" key="11">
    <source>
        <dbReference type="ARBA" id="ARBA00023136"/>
    </source>
</evidence>
<keyword evidence="7" id="KW-1003">Cell membrane</keyword>
<keyword evidence="5" id="KW-0813">Transport</keyword>
<dbReference type="RefSeq" id="WP_132416689.1">
    <property type="nucleotide sequence ID" value="NZ_SKFG01000002.1"/>
</dbReference>
<organism evidence="14 15">
    <name type="scientific">Paenibacillus albiflavus</name>
    <dbReference type="NCBI Taxonomy" id="2545760"/>
    <lineage>
        <taxon>Bacteria</taxon>
        <taxon>Bacillati</taxon>
        <taxon>Bacillota</taxon>
        <taxon>Bacilli</taxon>
        <taxon>Bacillales</taxon>
        <taxon>Paenibacillaceae</taxon>
        <taxon>Paenibacillus</taxon>
    </lineage>
</organism>
<evidence type="ECO:0000256" key="4">
    <source>
        <dbReference type="ARBA" id="ARBA00020268"/>
    </source>
</evidence>
<evidence type="ECO:0000313" key="15">
    <source>
        <dbReference type="Proteomes" id="UP000295418"/>
    </source>
</evidence>
<feature type="transmembrane region" description="Helical" evidence="13">
    <location>
        <begin position="129"/>
        <end position="150"/>
    </location>
</feature>
<keyword evidence="11 13" id="KW-0472">Membrane</keyword>
<dbReference type="GO" id="GO:0006811">
    <property type="term" value="P:monoatomic ion transport"/>
    <property type="evidence" value="ECO:0007669"/>
    <property type="project" value="UniProtKB-KW"/>
</dbReference>
<keyword evidence="6" id="KW-0050">Antiport</keyword>
<feature type="transmembrane region" description="Helical" evidence="13">
    <location>
        <begin position="390"/>
        <end position="408"/>
    </location>
</feature>
<dbReference type="GO" id="GO:0015297">
    <property type="term" value="F:antiporter activity"/>
    <property type="evidence" value="ECO:0007669"/>
    <property type="project" value="UniProtKB-KW"/>
</dbReference>
<reference evidence="14 15" key="1">
    <citation type="submission" date="2019-03" db="EMBL/GenBank/DDBJ databases">
        <authorList>
            <person name="Kim M.K.M."/>
        </authorList>
    </citation>
    <scope>NUCLEOTIDE SEQUENCE [LARGE SCALE GENOMIC DNA]</scope>
    <source>
        <strain evidence="14 15">18JY21-1</strain>
    </source>
</reference>
<feature type="transmembrane region" description="Helical" evidence="13">
    <location>
        <begin position="12"/>
        <end position="34"/>
    </location>
</feature>
<evidence type="ECO:0000256" key="8">
    <source>
        <dbReference type="ARBA" id="ARBA00022692"/>
    </source>
</evidence>
<sequence>MKQTFTTSQKIRQMLVILLPILITQIALFSMSFFDTTMSGHASPVDLAGVAIGVSIWTPINTGVTGILLAVTPIIAQLLGSKRKEQIPEKIVQAIYLGVIIAISIIIIGIFTLGPILNLMSLDPDVHDIAHRFLVAISIGIVPLFIYTVLRCFIDAHGYTRITMFITLMTLPINIILNYLLIFGKFGFPKLGGVGSGYASAVTYWIILLITVFFIWRKQPFAELRIFSRLYRISLRAWKEILKIGVPIGFAIFFETAVFATVTLLMSQFNTTTIAAHQAANNFASFLYMVPMSISMGLTILVGYEVGAKRLKDAKIYSYLGICLAIFLSLLCAIGLLVFTKEIAGFYTTDAAVLALAQQFLIYALFFQLSDAIAAPIQGALRGYKDVNSSLIMAFVSYWIISLPLGYYLANYTDLQAFGYWIGLNSGLAAGAIFLLIRLITLQRKHERMNADRASS</sequence>
<dbReference type="PANTHER" id="PTHR43298">
    <property type="entry name" value="MULTIDRUG RESISTANCE PROTEIN NORM-RELATED"/>
    <property type="match status" value="1"/>
</dbReference>
<gene>
    <name evidence="14" type="ORF">E0485_04075</name>
</gene>
<dbReference type="InterPro" id="IPR050222">
    <property type="entry name" value="MATE_MdtK"/>
</dbReference>
<dbReference type="InterPro" id="IPR048279">
    <property type="entry name" value="MdtK-like"/>
</dbReference>
<evidence type="ECO:0000313" key="14">
    <source>
        <dbReference type="EMBL" id="TCZ80042.1"/>
    </source>
</evidence>
<dbReference type="GO" id="GO:0042910">
    <property type="term" value="F:xenobiotic transmembrane transporter activity"/>
    <property type="evidence" value="ECO:0007669"/>
    <property type="project" value="InterPro"/>
</dbReference>
<evidence type="ECO:0000256" key="6">
    <source>
        <dbReference type="ARBA" id="ARBA00022449"/>
    </source>
</evidence>
<feature type="transmembrane region" description="Helical" evidence="13">
    <location>
        <begin position="241"/>
        <end position="266"/>
    </location>
</feature>
<evidence type="ECO:0000256" key="5">
    <source>
        <dbReference type="ARBA" id="ARBA00022448"/>
    </source>
</evidence>
<protein>
    <recommendedName>
        <fullName evidence="4">Probable multidrug resistance protein NorM</fullName>
    </recommendedName>
    <alternativeName>
        <fullName evidence="12">Multidrug-efflux transporter</fullName>
    </alternativeName>
</protein>
<feature type="transmembrane region" description="Helical" evidence="13">
    <location>
        <begin position="91"/>
        <end position="117"/>
    </location>
</feature>
<dbReference type="Proteomes" id="UP000295418">
    <property type="component" value="Unassembled WGS sequence"/>
</dbReference>
<comment type="subcellular location">
    <subcellularLocation>
        <location evidence="2">Cell membrane</location>
        <topology evidence="2">Multi-pass membrane protein</topology>
    </subcellularLocation>
</comment>
<evidence type="ECO:0000256" key="10">
    <source>
        <dbReference type="ARBA" id="ARBA00023065"/>
    </source>
</evidence>
<dbReference type="CDD" id="cd13131">
    <property type="entry name" value="MATE_NorM_like"/>
    <property type="match status" value="1"/>
</dbReference>
<dbReference type="Pfam" id="PF01554">
    <property type="entry name" value="MatE"/>
    <property type="match status" value="2"/>
</dbReference>
<dbReference type="NCBIfam" id="TIGR00797">
    <property type="entry name" value="matE"/>
    <property type="match status" value="1"/>
</dbReference>
<dbReference type="AlphaFoldDB" id="A0A4V2WPN1"/>
<feature type="transmembrane region" description="Helical" evidence="13">
    <location>
        <begin position="54"/>
        <end position="79"/>
    </location>
</feature>
<evidence type="ECO:0000256" key="9">
    <source>
        <dbReference type="ARBA" id="ARBA00022989"/>
    </source>
</evidence>
<comment type="similarity">
    <text evidence="3">Belongs to the multi antimicrobial extrusion (MATE) (TC 2.A.66.1) family.</text>
</comment>
<evidence type="ECO:0000256" key="13">
    <source>
        <dbReference type="SAM" id="Phobius"/>
    </source>
</evidence>
<feature type="transmembrane region" description="Helical" evidence="13">
    <location>
        <begin position="162"/>
        <end position="183"/>
    </location>
</feature>